<dbReference type="Gene3D" id="3.20.20.10">
    <property type="entry name" value="Alanine racemase"/>
    <property type="match status" value="1"/>
</dbReference>
<evidence type="ECO:0000313" key="7">
    <source>
        <dbReference type="Proteomes" id="UP000198661"/>
    </source>
</evidence>
<comment type="similarity">
    <text evidence="2 4">Belongs to the pyridoxal phosphate-binding protein YggS/PROSC family.</text>
</comment>
<evidence type="ECO:0000256" key="3">
    <source>
        <dbReference type="PIRSR" id="PIRSR004848-1"/>
    </source>
</evidence>
<accession>A0A1I2S3I0</accession>
<dbReference type="EMBL" id="FOOK01000036">
    <property type="protein sequence ID" value="SFG46309.1"/>
    <property type="molecule type" value="Genomic_DNA"/>
</dbReference>
<dbReference type="NCBIfam" id="TIGR00044">
    <property type="entry name" value="YggS family pyridoxal phosphate-dependent enzyme"/>
    <property type="match status" value="1"/>
</dbReference>
<dbReference type="PANTHER" id="PTHR10146">
    <property type="entry name" value="PROLINE SYNTHETASE CO-TRANSCRIBED BACTERIAL HOMOLOG PROTEIN"/>
    <property type="match status" value="1"/>
</dbReference>
<dbReference type="Proteomes" id="UP000198661">
    <property type="component" value="Unassembled WGS sequence"/>
</dbReference>
<dbReference type="Pfam" id="PF01168">
    <property type="entry name" value="Ala_racemase_N"/>
    <property type="match status" value="1"/>
</dbReference>
<dbReference type="AlphaFoldDB" id="A0A1I2S3I0"/>
<dbReference type="PROSITE" id="PS01211">
    <property type="entry name" value="UPF0001"/>
    <property type="match status" value="1"/>
</dbReference>
<dbReference type="InterPro" id="IPR001608">
    <property type="entry name" value="Ala_racemase_N"/>
</dbReference>
<feature type="modified residue" description="N6-(pyridoxal phosphate)lysine" evidence="2 3">
    <location>
        <position position="36"/>
    </location>
</feature>
<evidence type="ECO:0000256" key="1">
    <source>
        <dbReference type="ARBA" id="ARBA00022898"/>
    </source>
</evidence>
<evidence type="ECO:0000259" key="5">
    <source>
        <dbReference type="Pfam" id="PF01168"/>
    </source>
</evidence>
<evidence type="ECO:0000256" key="4">
    <source>
        <dbReference type="RuleBase" id="RU004514"/>
    </source>
</evidence>
<dbReference type="HAMAP" id="MF_02087">
    <property type="entry name" value="PLP_homeostasis"/>
    <property type="match status" value="1"/>
</dbReference>
<dbReference type="CDD" id="cd00635">
    <property type="entry name" value="PLPDE_III_YBL036c_like"/>
    <property type="match status" value="1"/>
</dbReference>
<proteinExistence type="inferred from homology"/>
<dbReference type="STRING" id="201973.SAMN04488025_13623"/>
<protein>
    <recommendedName>
        <fullName evidence="2">Pyridoxal phosphate homeostasis protein</fullName>
        <shortName evidence="2">PLP homeostasis protein</shortName>
    </recommendedName>
</protein>
<dbReference type="InterPro" id="IPR011078">
    <property type="entry name" value="PyrdxlP_homeostasis"/>
</dbReference>
<keyword evidence="7" id="KW-1185">Reference proteome</keyword>
<reference evidence="6 7" key="1">
    <citation type="submission" date="2016-10" db="EMBL/GenBank/DDBJ databases">
        <authorList>
            <person name="de Groot N.N."/>
        </authorList>
    </citation>
    <scope>NUCLEOTIDE SEQUENCE [LARGE SCALE GENOMIC DNA]</scope>
    <source>
        <strain evidence="6 7">DSM 44945</strain>
    </source>
</reference>
<organism evidence="6 7">
    <name type="scientific">Planifilum fulgidum</name>
    <dbReference type="NCBI Taxonomy" id="201973"/>
    <lineage>
        <taxon>Bacteria</taxon>
        <taxon>Bacillati</taxon>
        <taxon>Bacillota</taxon>
        <taxon>Bacilli</taxon>
        <taxon>Bacillales</taxon>
        <taxon>Thermoactinomycetaceae</taxon>
        <taxon>Planifilum</taxon>
    </lineage>
</organism>
<keyword evidence="1 2" id="KW-0663">Pyridoxal phosphate</keyword>
<comment type="function">
    <text evidence="2">Pyridoxal 5'-phosphate (PLP)-binding protein, which is involved in PLP homeostasis.</text>
</comment>
<dbReference type="RefSeq" id="WP_092040936.1">
    <property type="nucleotide sequence ID" value="NZ_FOOK01000036.1"/>
</dbReference>
<dbReference type="InterPro" id="IPR029066">
    <property type="entry name" value="PLP-binding_barrel"/>
</dbReference>
<evidence type="ECO:0000313" key="6">
    <source>
        <dbReference type="EMBL" id="SFG46309.1"/>
    </source>
</evidence>
<gene>
    <name evidence="6" type="ORF">SAMN04488025_13623</name>
</gene>
<dbReference type="PIRSF" id="PIRSF004848">
    <property type="entry name" value="YBL036c_PLPDEIII"/>
    <property type="match status" value="1"/>
</dbReference>
<dbReference type="PANTHER" id="PTHR10146:SF14">
    <property type="entry name" value="PYRIDOXAL PHOSPHATE HOMEOSTASIS PROTEIN"/>
    <property type="match status" value="1"/>
</dbReference>
<dbReference type="OrthoDB" id="9804072at2"/>
<comment type="cofactor">
    <cofactor evidence="3">
        <name>pyridoxal 5'-phosphate</name>
        <dbReference type="ChEBI" id="CHEBI:597326"/>
    </cofactor>
</comment>
<dbReference type="GO" id="GO:0030170">
    <property type="term" value="F:pyridoxal phosphate binding"/>
    <property type="evidence" value="ECO:0007669"/>
    <property type="project" value="UniProtKB-UniRule"/>
</dbReference>
<feature type="domain" description="Alanine racemase N-terminal" evidence="5">
    <location>
        <begin position="28"/>
        <end position="228"/>
    </location>
</feature>
<sequence length="229" mass="26509">MDELQRRWSRVKEEIEAACRRSGRDPRDVRVVAVTKYVDSDTIRQVLDIGLKDIGESRVQEAVPKWEALDGRGTWHFIGHLQRNKVKDVVTRFTYIHSLDRFSLAEEINRRASRVDRKMRCFIQVNVSGEKSKFGLPPNEVAEFAREVAEFPYIQLEGLMTMAPRSDNSEEVRPIFRRLREIRDEIRLSGDPRLRLPHLSMGMSQDYAVAVEEGATWLRLGSVLVGESR</sequence>
<evidence type="ECO:0000256" key="2">
    <source>
        <dbReference type="HAMAP-Rule" id="MF_02087"/>
    </source>
</evidence>
<name>A0A1I2S3I0_9BACL</name>
<dbReference type="FunFam" id="3.20.20.10:FF:000018">
    <property type="entry name" value="Pyridoxal phosphate homeostasis protein"/>
    <property type="match status" value="1"/>
</dbReference>
<dbReference type="SUPFAM" id="SSF51419">
    <property type="entry name" value="PLP-binding barrel"/>
    <property type="match status" value="1"/>
</dbReference>